<dbReference type="CDD" id="cd11537">
    <property type="entry name" value="NTP-PPase_RS21-C6_like"/>
    <property type="match status" value="1"/>
</dbReference>
<dbReference type="GO" id="GO:0047429">
    <property type="term" value="F:nucleoside triphosphate diphosphatase activity"/>
    <property type="evidence" value="ECO:0007669"/>
    <property type="project" value="InterPro"/>
</dbReference>
<evidence type="ECO:0000313" key="3">
    <source>
        <dbReference type="EMBL" id="NSJ50352.1"/>
    </source>
</evidence>
<reference evidence="2" key="3">
    <citation type="submission" date="2022-01" db="EMBL/GenBank/DDBJ databases">
        <title>Collection of gut derived symbiotic bacterial strains cultured from healthy donors.</title>
        <authorList>
            <person name="Lin H."/>
            <person name="Kohout C."/>
            <person name="Waligurski E."/>
            <person name="Pamer E.G."/>
        </authorList>
    </citation>
    <scope>NUCLEOTIDE SEQUENCE</scope>
    <source>
        <strain evidence="2">DFI.6.55</strain>
    </source>
</reference>
<accession>A0AAW5BNY3</accession>
<evidence type="ECO:0000313" key="2">
    <source>
        <dbReference type="EMBL" id="MCG4745708.1"/>
    </source>
</evidence>
<dbReference type="EMBL" id="JAKNGE010000010">
    <property type="protein sequence ID" value="MCG4745708.1"/>
    <property type="molecule type" value="Genomic_DNA"/>
</dbReference>
<reference evidence="3" key="2">
    <citation type="submission" date="2020-02" db="EMBL/GenBank/DDBJ databases">
        <authorList>
            <person name="Littmann E."/>
            <person name="Sorbara M."/>
        </authorList>
    </citation>
    <scope>NUCLEOTIDE SEQUENCE</scope>
    <source>
        <strain evidence="3">MSK.1.17</strain>
    </source>
</reference>
<protein>
    <submittedName>
        <fullName evidence="2">Nucleotide pyrophosphohydrolase</fullName>
    </submittedName>
</protein>
<dbReference type="InterPro" id="IPR052555">
    <property type="entry name" value="dCTP_Pyrophosphatase"/>
</dbReference>
<dbReference type="PANTHER" id="PTHR46523">
    <property type="entry name" value="DCTP PYROPHOSPHATASE 1"/>
    <property type="match status" value="1"/>
</dbReference>
<dbReference type="Proteomes" id="UP000669239">
    <property type="component" value="Unassembled WGS sequence"/>
</dbReference>
<feature type="domain" description="NTP pyrophosphohydrolase MazG-like" evidence="1">
    <location>
        <begin position="36"/>
        <end position="104"/>
    </location>
</feature>
<reference evidence="3 4" key="1">
    <citation type="journal article" date="2020" name="Cell Host Microbe">
        <title>Functional and Genomic Variation between Human-Derived Isolates of Lachnospiraceae Reveals Inter- and Intra-Species Diversity.</title>
        <authorList>
            <person name="Sorbara M.T."/>
            <person name="Littmann E.R."/>
            <person name="Fontana E."/>
            <person name="Moody T.U."/>
            <person name="Kohout C.E."/>
            <person name="Gjonbalaj M."/>
            <person name="Eaton V."/>
            <person name="Seok R."/>
            <person name="Leiner I.M."/>
            <person name="Pamer E.G."/>
        </authorList>
    </citation>
    <scope>NUCLEOTIDE SEQUENCE [LARGE SCALE GENOMIC DNA]</scope>
    <source>
        <strain evidence="3 4">MSK.1.17</strain>
    </source>
</reference>
<dbReference type="Proteomes" id="UP001299608">
    <property type="component" value="Unassembled WGS sequence"/>
</dbReference>
<dbReference type="GO" id="GO:0009143">
    <property type="term" value="P:nucleoside triphosphate catabolic process"/>
    <property type="evidence" value="ECO:0007669"/>
    <property type="project" value="InterPro"/>
</dbReference>
<dbReference type="SUPFAM" id="SSF101386">
    <property type="entry name" value="all-alpha NTP pyrophosphatases"/>
    <property type="match status" value="1"/>
</dbReference>
<gene>
    <name evidence="3" type="ORF">G5B36_16825</name>
    <name evidence="2" type="ORF">L0N08_09830</name>
</gene>
<sequence length="122" mass="14181">MDENVTIGSMKQIVKDFCEARDWDQFHNPKDLAIGISTEANELLDIFRFQTEGQMKEMMLDETTRSHIEEELADTLFFILRFAQMNDIDLHGALTHKVRKNGQRYTVERSKGNNAKIINTCK</sequence>
<dbReference type="Gene3D" id="1.10.287.1080">
    <property type="entry name" value="MazG-like"/>
    <property type="match status" value="1"/>
</dbReference>
<evidence type="ECO:0000313" key="4">
    <source>
        <dbReference type="Proteomes" id="UP000669239"/>
    </source>
</evidence>
<dbReference type="InterPro" id="IPR004518">
    <property type="entry name" value="MazG-like_dom"/>
</dbReference>
<dbReference type="RefSeq" id="WP_165642518.1">
    <property type="nucleotide sequence ID" value="NZ_JAAITT010000025.1"/>
</dbReference>
<dbReference type="EMBL" id="JAAITT010000025">
    <property type="protein sequence ID" value="NSJ50352.1"/>
    <property type="molecule type" value="Genomic_DNA"/>
</dbReference>
<dbReference type="PIRSF" id="PIRSF029826">
    <property type="entry name" value="UCP029826_pph"/>
    <property type="match status" value="1"/>
</dbReference>
<dbReference type="PANTHER" id="PTHR46523:SF1">
    <property type="entry name" value="DCTP PYROPHOSPHATASE 1"/>
    <property type="match status" value="1"/>
</dbReference>
<evidence type="ECO:0000313" key="5">
    <source>
        <dbReference type="Proteomes" id="UP001299608"/>
    </source>
</evidence>
<dbReference type="AlphaFoldDB" id="A0AAW5BNY3"/>
<comment type="caution">
    <text evidence="2">The sequence shown here is derived from an EMBL/GenBank/DDBJ whole genome shotgun (WGS) entry which is preliminary data.</text>
</comment>
<organism evidence="2 5">
    <name type="scientific">Enterocloster aldenensis</name>
    <dbReference type="NCBI Taxonomy" id="358742"/>
    <lineage>
        <taxon>Bacteria</taxon>
        <taxon>Bacillati</taxon>
        <taxon>Bacillota</taxon>
        <taxon>Clostridia</taxon>
        <taxon>Lachnospirales</taxon>
        <taxon>Lachnospiraceae</taxon>
        <taxon>Enterocloster</taxon>
    </lineage>
</organism>
<proteinExistence type="predicted"/>
<evidence type="ECO:0000259" key="1">
    <source>
        <dbReference type="Pfam" id="PF03819"/>
    </source>
</evidence>
<name>A0AAW5BNY3_9FIRM</name>
<dbReference type="InterPro" id="IPR025984">
    <property type="entry name" value="DCTPP"/>
</dbReference>
<keyword evidence="4" id="KW-1185">Reference proteome</keyword>
<dbReference type="Pfam" id="PF03819">
    <property type="entry name" value="MazG"/>
    <property type="match status" value="1"/>
</dbReference>